<sequence>MCECENYSRIKLLSVPGKVFNRVFLNWMKDSIDSQLLGKCENYRGTTLLSVSGKVFNGVVEPDERFSGRSTSRTTGRIP</sequence>
<reference evidence="1 2" key="1">
    <citation type="submission" date="2018-11" db="EMBL/GenBank/DDBJ databases">
        <authorList>
            <consortium name="Pathogen Informatics"/>
        </authorList>
    </citation>
    <scope>NUCLEOTIDE SEQUENCE [LARGE SCALE GENOMIC DNA]</scope>
    <source>
        <strain>Denwood</strain>
        <strain evidence="2">Zambia</strain>
    </source>
</reference>
<gene>
    <name evidence="1" type="ORF">SMTD_LOCUS6806</name>
</gene>
<evidence type="ECO:0000313" key="2">
    <source>
        <dbReference type="Proteomes" id="UP000269396"/>
    </source>
</evidence>
<dbReference type="AlphaFoldDB" id="A0A3P8GY54"/>
<accession>A0A3P8GY54</accession>
<protein>
    <submittedName>
        <fullName evidence="1">Uncharacterized protein</fullName>
    </submittedName>
</protein>
<dbReference type="EMBL" id="UZAL01027818">
    <property type="protein sequence ID" value="VDP35886.1"/>
    <property type="molecule type" value="Genomic_DNA"/>
</dbReference>
<proteinExistence type="predicted"/>
<name>A0A3P8GY54_9TREM</name>
<dbReference type="Proteomes" id="UP000269396">
    <property type="component" value="Unassembled WGS sequence"/>
</dbReference>
<evidence type="ECO:0000313" key="1">
    <source>
        <dbReference type="EMBL" id="VDP35886.1"/>
    </source>
</evidence>
<keyword evidence="2" id="KW-1185">Reference proteome</keyword>
<organism evidence="1 2">
    <name type="scientific">Schistosoma mattheei</name>
    <dbReference type="NCBI Taxonomy" id="31246"/>
    <lineage>
        <taxon>Eukaryota</taxon>
        <taxon>Metazoa</taxon>
        <taxon>Spiralia</taxon>
        <taxon>Lophotrochozoa</taxon>
        <taxon>Platyhelminthes</taxon>
        <taxon>Trematoda</taxon>
        <taxon>Digenea</taxon>
        <taxon>Strigeidida</taxon>
        <taxon>Schistosomatoidea</taxon>
        <taxon>Schistosomatidae</taxon>
        <taxon>Schistosoma</taxon>
    </lineage>
</organism>